<proteinExistence type="predicted"/>
<sequence length="93" mass="9967">MIVLSKLRMIAIGLALAAIAAFFVDGLLITDRHSYDGFGLLATFLLPPIGVVLASIAFKKSDSAKDILVIGVNVLAFFAFGLYMFIGTLFWGP</sequence>
<feature type="transmembrane region" description="Helical" evidence="1">
    <location>
        <begin position="7"/>
        <end position="29"/>
    </location>
</feature>
<evidence type="ECO:0000313" key="2">
    <source>
        <dbReference type="EMBL" id="MFB9326573.1"/>
    </source>
</evidence>
<evidence type="ECO:0000256" key="1">
    <source>
        <dbReference type="SAM" id="Phobius"/>
    </source>
</evidence>
<feature type="transmembrane region" description="Helical" evidence="1">
    <location>
        <begin position="67"/>
        <end position="91"/>
    </location>
</feature>
<dbReference type="EMBL" id="JBHMDO010000021">
    <property type="protein sequence ID" value="MFB9326573.1"/>
    <property type="molecule type" value="Genomic_DNA"/>
</dbReference>
<name>A0ABV5KMY9_9BACL</name>
<organism evidence="2 3">
    <name type="scientific">Paenibacillus aurantiacus</name>
    <dbReference type="NCBI Taxonomy" id="1936118"/>
    <lineage>
        <taxon>Bacteria</taxon>
        <taxon>Bacillati</taxon>
        <taxon>Bacillota</taxon>
        <taxon>Bacilli</taxon>
        <taxon>Bacillales</taxon>
        <taxon>Paenibacillaceae</taxon>
        <taxon>Paenibacillus</taxon>
    </lineage>
</organism>
<keyword evidence="1" id="KW-0472">Membrane</keyword>
<protein>
    <submittedName>
        <fullName evidence="2">Uncharacterized protein</fullName>
    </submittedName>
</protein>
<dbReference type="RefSeq" id="WP_377494012.1">
    <property type="nucleotide sequence ID" value="NZ_JBHMDO010000021.1"/>
</dbReference>
<dbReference type="Proteomes" id="UP001589747">
    <property type="component" value="Unassembled WGS sequence"/>
</dbReference>
<keyword evidence="3" id="KW-1185">Reference proteome</keyword>
<keyword evidence="1" id="KW-1133">Transmembrane helix</keyword>
<gene>
    <name evidence="2" type="ORF">ACFFSY_11670</name>
</gene>
<comment type="caution">
    <text evidence="2">The sequence shown here is derived from an EMBL/GenBank/DDBJ whole genome shotgun (WGS) entry which is preliminary data.</text>
</comment>
<keyword evidence="1" id="KW-0812">Transmembrane</keyword>
<evidence type="ECO:0000313" key="3">
    <source>
        <dbReference type="Proteomes" id="UP001589747"/>
    </source>
</evidence>
<feature type="transmembrane region" description="Helical" evidence="1">
    <location>
        <begin position="35"/>
        <end position="58"/>
    </location>
</feature>
<accession>A0ABV5KMY9</accession>
<reference evidence="2 3" key="1">
    <citation type="submission" date="2024-09" db="EMBL/GenBank/DDBJ databases">
        <authorList>
            <person name="Sun Q."/>
            <person name="Mori K."/>
        </authorList>
    </citation>
    <scope>NUCLEOTIDE SEQUENCE [LARGE SCALE GENOMIC DNA]</scope>
    <source>
        <strain evidence="2 3">TISTR 2452</strain>
    </source>
</reference>